<evidence type="ECO:0000313" key="2">
    <source>
        <dbReference type="EMBL" id="OZM58092.1"/>
    </source>
</evidence>
<proteinExistence type="predicted"/>
<dbReference type="Pfam" id="PF14534">
    <property type="entry name" value="DUF4440"/>
    <property type="match status" value="1"/>
</dbReference>
<protein>
    <recommendedName>
        <fullName evidence="1">DUF4440 domain-containing protein</fullName>
    </recommendedName>
</protein>
<dbReference type="AlphaFoldDB" id="A0A263BX06"/>
<dbReference type="EMBL" id="NPIA01000001">
    <property type="protein sequence ID" value="OZM58092.1"/>
    <property type="molecule type" value="Genomic_DNA"/>
</dbReference>
<feature type="domain" description="DUF4440" evidence="1">
    <location>
        <begin position="13"/>
        <end position="109"/>
    </location>
</feature>
<dbReference type="InterPro" id="IPR032710">
    <property type="entry name" value="NTF2-like_dom_sf"/>
</dbReference>
<accession>A0A263BX06</accession>
<comment type="caution">
    <text evidence="2">The sequence shown here is derived from an EMBL/GenBank/DDBJ whole genome shotgun (WGS) entry which is preliminary data.</text>
</comment>
<dbReference type="Proteomes" id="UP000217083">
    <property type="component" value="Unassembled WGS sequence"/>
</dbReference>
<dbReference type="Gene3D" id="3.10.450.50">
    <property type="match status" value="1"/>
</dbReference>
<reference evidence="2 3" key="2">
    <citation type="submission" date="2017-09" db="EMBL/GenBank/DDBJ databases">
        <title>Bacillus patelloidae sp. nov., isolated from the intestinal tract of a marine limpet.</title>
        <authorList>
            <person name="Liu R."/>
            <person name="Dong C."/>
            <person name="Shao Z."/>
        </authorList>
    </citation>
    <scope>NUCLEOTIDE SEQUENCE [LARGE SCALE GENOMIC DNA]</scope>
    <source>
        <strain evidence="2 3">SA5d-4</strain>
    </source>
</reference>
<dbReference type="InterPro" id="IPR027843">
    <property type="entry name" value="DUF4440"/>
</dbReference>
<gene>
    <name evidence="2" type="ORF">CIB95_00490</name>
</gene>
<name>A0A263BX06_9BACI</name>
<reference evidence="3" key="1">
    <citation type="submission" date="2017-08" db="EMBL/GenBank/DDBJ databases">
        <authorList>
            <person name="Huang Z."/>
        </authorList>
    </citation>
    <scope>NUCLEOTIDE SEQUENCE [LARGE SCALE GENOMIC DNA]</scope>
    <source>
        <strain evidence="3">SA5d-4</strain>
    </source>
</reference>
<sequence length="117" mass="13619">MVDISVHEQLLFLEKQLLAHNVRKSKDHLDKILADDFVEFGSSGIVFTKKDIIDRLSTEEEIDYVLTNFHTKILEENVVLTTFEIEKNAGVKYTLRSSIWRKTDGKWQIVFHQGTPK</sequence>
<keyword evidence="3" id="KW-1185">Reference proteome</keyword>
<evidence type="ECO:0000313" key="3">
    <source>
        <dbReference type="Proteomes" id="UP000217083"/>
    </source>
</evidence>
<dbReference type="SUPFAM" id="SSF54427">
    <property type="entry name" value="NTF2-like"/>
    <property type="match status" value="1"/>
</dbReference>
<organism evidence="2 3">
    <name type="scientific">Lottiidibacillus patelloidae</name>
    <dbReference type="NCBI Taxonomy" id="2670334"/>
    <lineage>
        <taxon>Bacteria</taxon>
        <taxon>Bacillati</taxon>
        <taxon>Bacillota</taxon>
        <taxon>Bacilli</taxon>
        <taxon>Bacillales</taxon>
        <taxon>Bacillaceae</taxon>
        <taxon>Lottiidibacillus</taxon>
    </lineage>
</organism>
<evidence type="ECO:0000259" key="1">
    <source>
        <dbReference type="Pfam" id="PF14534"/>
    </source>
</evidence>